<reference evidence="1 2" key="2">
    <citation type="submission" date="2019-04" db="EMBL/GenBank/DDBJ databases">
        <authorList>
            <person name="Yang S."/>
            <person name="Wei W."/>
        </authorList>
    </citation>
    <scope>NUCLEOTIDE SEQUENCE [LARGE SCALE GENOMIC DNA]</scope>
    <source>
        <strain evidence="2">ZP60</strain>
    </source>
</reference>
<dbReference type="Proteomes" id="UP000297053">
    <property type="component" value="Chromosome"/>
</dbReference>
<evidence type="ECO:0000313" key="1">
    <source>
        <dbReference type="EMBL" id="QCD65517.1"/>
    </source>
</evidence>
<dbReference type="AlphaFoldDB" id="A0A4D6KC40"/>
<protein>
    <submittedName>
        <fullName evidence="1">Uncharacterized protein</fullName>
    </submittedName>
</protein>
<name>A0A4D6KC40_9EURY</name>
<reference evidence="1 2" key="1">
    <citation type="submission" date="2019-04" db="EMBL/GenBank/DDBJ databases">
        <title>Complete genome sequence of Arthrobacter sp. ZXY-2 associated with effective atrazine degradation and salt adaptation.</title>
        <authorList>
            <person name="Zhao X."/>
        </authorList>
    </citation>
    <scope>NUCLEOTIDE SEQUENCE [LARGE SCALE GENOMIC DNA]</scope>
    <source>
        <strain evidence="2">ZP60</strain>
    </source>
</reference>
<gene>
    <name evidence="1" type="ORF">E5139_07645</name>
</gene>
<proteinExistence type="predicted"/>
<evidence type="ECO:0000313" key="2">
    <source>
        <dbReference type="Proteomes" id="UP000297053"/>
    </source>
</evidence>
<dbReference type="EMBL" id="CP039375">
    <property type="protein sequence ID" value="QCD65517.1"/>
    <property type="molecule type" value="Genomic_DNA"/>
</dbReference>
<dbReference type="RefSeq" id="WP_015761873.1">
    <property type="nucleotide sequence ID" value="NZ_CP039375.1"/>
</dbReference>
<organism evidence="1 2">
    <name type="scientific">Halomicrobium mukohataei</name>
    <dbReference type="NCBI Taxonomy" id="57705"/>
    <lineage>
        <taxon>Archaea</taxon>
        <taxon>Methanobacteriati</taxon>
        <taxon>Methanobacteriota</taxon>
        <taxon>Stenosarchaea group</taxon>
        <taxon>Halobacteria</taxon>
        <taxon>Halobacteriales</taxon>
        <taxon>Haloarculaceae</taxon>
        <taxon>Halomicrobium</taxon>
    </lineage>
</organism>
<dbReference type="GeneID" id="42178799"/>
<accession>A0A4D6KC40</accession>
<sequence length="97" mass="10503">MSEFADDVQAVFESTGADEATAATAAEKLAAFREEYDEELTADAVEQQFADAPDEAFVHAYDWLVGHLAAANDDCTDSREYRLEGFDSFAADPEVGA</sequence>
<dbReference type="KEGG" id="halz:E5139_07645"/>